<evidence type="ECO:0000256" key="5">
    <source>
        <dbReference type="SAM" id="MobiDB-lite"/>
    </source>
</evidence>
<keyword evidence="8" id="KW-1185">Reference proteome</keyword>
<evidence type="ECO:0000256" key="2">
    <source>
        <dbReference type="ARBA" id="ARBA00023136"/>
    </source>
</evidence>
<dbReference type="InterPro" id="IPR006665">
    <property type="entry name" value="OmpA-like"/>
</dbReference>
<keyword evidence="2 4" id="KW-0472">Membrane</keyword>
<dbReference type="PROSITE" id="PS51257">
    <property type="entry name" value="PROKAR_LIPOPROTEIN"/>
    <property type="match status" value="1"/>
</dbReference>
<dbReference type="GO" id="GO:0009279">
    <property type="term" value="C:cell outer membrane"/>
    <property type="evidence" value="ECO:0007669"/>
    <property type="project" value="UniProtKB-SubCell"/>
</dbReference>
<dbReference type="EMBL" id="PVTH01000003">
    <property type="protein sequence ID" value="PRY53642.1"/>
    <property type="molecule type" value="Genomic_DNA"/>
</dbReference>
<dbReference type="PROSITE" id="PS51123">
    <property type="entry name" value="OMPA_2"/>
    <property type="match status" value="1"/>
</dbReference>
<dbReference type="OrthoDB" id="9782229at2"/>
<dbReference type="PANTHER" id="PTHR30329">
    <property type="entry name" value="STATOR ELEMENT OF FLAGELLAR MOTOR COMPLEX"/>
    <property type="match status" value="1"/>
</dbReference>
<dbReference type="Pfam" id="PF00691">
    <property type="entry name" value="OmpA"/>
    <property type="match status" value="1"/>
</dbReference>
<feature type="region of interest" description="Disordered" evidence="5">
    <location>
        <begin position="142"/>
        <end position="176"/>
    </location>
</feature>
<evidence type="ECO:0000313" key="8">
    <source>
        <dbReference type="Proteomes" id="UP000238034"/>
    </source>
</evidence>
<evidence type="ECO:0000259" key="6">
    <source>
        <dbReference type="PROSITE" id="PS51123"/>
    </source>
</evidence>
<keyword evidence="3" id="KW-0998">Cell outer membrane</keyword>
<dbReference type="PRINTS" id="PR01021">
    <property type="entry name" value="OMPADOMAIN"/>
</dbReference>
<accession>A0A2T0U6X8</accession>
<comment type="caution">
    <text evidence="7">The sequence shown here is derived from an EMBL/GenBank/DDBJ whole genome shotgun (WGS) entry which is preliminary data.</text>
</comment>
<dbReference type="InterPro" id="IPR036737">
    <property type="entry name" value="OmpA-like_sf"/>
</dbReference>
<gene>
    <name evidence="7" type="ORF">B0I27_103112</name>
</gene>
<name>A0A2T0U6X8_9SPHI</name>
<reference evidence="7 8" key="1">
    <citation type="submission" date="2018-03" db="EMBL/GenBank/DDBJ databases">
        <title>Genomic Encyclopedia of Type Strains, Phase III (KMG-III): the genomes of soil and plant-associated and newly described type strains.</title>
        <authorList>
            <person name="Whitman W."/>
        </authorList>
    </citation>
    <scope>NUCLEOTIDE SEQUENCE [LARGE SCALE GENOMIC DNA]</scope>
    <source>
        <strain evidence="7 8">CGMCC 1.9313</strain>
    </source>
</reference>
<organism evidence="7 8">
    <name type="scientific">Arcticibacter pallidicorallinus</name>
    <dbReference type="NCBI Taxonomy" id="1259464"/>
    <lineage>
        <taxon>Bacteria</taxon>
        <taxon>Pseudomonadati</taxon>
        <taxon>Bacteroidota</taxon>
        <taxon>Sphingobacteriia</taxon>
        <taxon>Sphingobacteriales</taxon>
        <taxon>Sphingobacteriaceae</taxon>
        <taxon>Arcticibacter</taxon>
    </lineage>
</organism>
<dbReference type="Proteomes" id="UP000238034">
    <property type="component" value="Unassembled WGS sequence"/>
</dbReference>
<evidence type="ECO:0000256" key="1">
    <source>
        <dbReference type="ARBA" id="ARBA00004442"/>
    </source>
</evidence>
<proteinExistence type="predicted"/>
<dbReference type="Gene3D" id="3.30.1330.60">
    <property type="entry name" value="OmpA-like domain"/>
    <property type="match status" value="1"/>
</dbReference>
<dbReference type="RefSeq" id="WP_106292244.1">
    <property type="nucleotide sequence ID" value="NZ_PVTH01000003.1"/>
</dbReference>
<protein>
    <submittedName>
        <fullName evidence="7">Outer membrane protein OmpA-like peptidoglycan-associated protein</fullName>
    </submittedName>
</protein>
<dbReference type="CDD" id="cd07185">
    <property type="entry name" value="OmpA_C-like"/>
    <property type="match status" value="1"/>
</dbReference>
<comment type="subcellular location">
    <subcellularLocation>
        <location evidence="1">Cell outer membrane</location>
    </subcellularLocation>
</comment>
<dbReference type="InterPro" id="IPR050330">
    <property type="entry name" value="Bact_OuterMem_StrucFunc"/>
</dbReference>
<sequence length="176" mass="18756">MVRKTLVIAALAAVGALGSCKSKKAIVSTPASSQAQVTDDTEYDAYRNKLPGTQVDRVQSGVKVTFASEILFPTNSSYLTEPAKEKLQKLVKVIKEKGSAKLLIEGHTDKTGTPEYNKWLSEKRAASVKAFAVSMGLSEASVSTTGLGDTKPVAVNSTPEGRAKNRRVEITISQGK</sequence>
<feature type="domain" description="OmpA-like" evidence="6">
    <location>
        <begin position="59"/>
        <end position="176"/>
    </location>
</feature>
<dbReference type="SUPFAM" id="SSF103088">
    <property type="entry name" value="OmpA-like"/>
    <property type="match status" value="1"/>
</dbReference>
<dbReference type="InterPro" id="IPR006664">
    <property type="entry name" value="OMP_bac"/>
</dbReference>
<evidence type="ECO:0000256" key="3">
    <source>
        <dbReference type="ARBA" id="ARBA00023237"/>
    </source>
</evidence>
<evidence type="ECO:0000313" key="7">
    <source>
        <dbReference type="EMBL" id="PRY53642.1"/>
    </source>
</evidence>
<dbReference type="AlphaFoldDB" id="A0A2T0U6X8"/>
<dbReference type="PANTHER" id="PTHR30329:SF21">
    <property type="entry name" value="LIPOPROTEIN YIAD-RELATED"/>
    <property type="match status" value="1"/>
</dbReference>
<evidence type="ECO:0000256" key="4">
    <source>
        <dbReference type="PROSITE-ProRule" id="PRU00473"/>
    </source>
</evidence>